<dbReference type="EMBL" id="KN822957">
    <property type="protein sequence ID" value="KIO32138.1"/>
    <property type="molecule type" value="Genomic_DNA"/>
</dbReference>
<reference evidence="2 3" key="1">
    <citation type="submission" date="2014-04" db="EMBL/GenBank/DDBJ databases">
        <authorList>
            <consortium name="DOE Joint Genome Institute"/>
            <person name="Kuo A."/>
            <person name="Girlanda M."/>
            <person name="Perotto S."/>
            <person name="Kohler A."/>
            <person name="Nagy L.G."/>
            <person name="Floudas D."/>
            <person name="Copeland A."/>
            <person name="Barry K.W."/>
            <person name="Cichocki N."/>
            <person name="Veneault-Fourrey C."/>
            <person name="LaButti K."/>
            <person name="Lindquist E.A."/>
            <person name="Lipzen A."/>
            <person name="Lundell T."/>
            <person name="Morin E."/>
            <person name="Murat C."/>
            <person name="Sun H."/>
            <person name="Tunlid A."/>
            <person name="Henrissat B."/>
            <person name="Grigoriev I.V."/>
            <person name="Hibbett D.S."/>
            <person name="Martin F."/>
            <person name="Nordberg H.P."/>
            <person name="Cantor M.N."/>
            <person name="Hua S.X."/>
        </authorList>
    </citation>
    <scope>NUCLEOTIDE SEQUENCE [LARGE SCALE GENOMIC DNA]</scope>
    <source>
        <strain evidence="2 3">MUT 4182</strain>
    </source>
</reference>
<gene>
    <name evidence="2" type="ORF">M407DRAFT_215946</name>
</gene>
<evidence type="ECO:0000313" key="2">
    <source>
        <dbReference type="EMBL" id="KIO32138.1"/>
    </source>
</evidence>
<dbReference type="AlphaFoldDB" id="A0A0C3LDX1"/>
<feature type="region of interest" description="Disordered" evidence="1">
    <location>
        <begin position="14"/>
        <end position="47"/>
    </location>
</feature>
<organism evidence="2 3">
    <name type="scientific">Tulasnella calospora MUT 4182</name>
    <dbReference type="NCBI Taxonomy" id="1051891"/>
    <lineage>
        <taxon>Eukaryota</taxon>
        <taxon>Fungi</taxon>
        <taxon>Dikarya</taxon>
        <taxon>Basidiomycota</taxon>
        <taxon>Agaricomycotina</taxon>
        <taxon>Agaricomycetes</taxon>
        <taxon>Cantharellales</taxon>
        <taxon>Tulasnellaceae</taxon>
        <taxon>Tulasnella</taxon>
    </lineage>
</organism>
<dbReference type="PANTHER" id="PTHR28002">
    <property type="entry name" value="MIOREX COMPLEX COMPONENT 11"/>
    <property type="match status" value="1"/>
</dbReference>
<dbReference type="OrthoDB" id="5580261at2759"/>
<feature type="region of interest" description="Disordered" evidence="1">
    <location>
        <begin position="108"/>
        <end position="127"/>
    </location>
</feature>
<dbReference type="GO" id="GO:0005739">
    <property type="term" value="C:mitochondrion"/>
    <property type="evidence" value="ECO:0007669"/>
    <property type="project" value="TreeGrafter"/>
</dbReference>
<keyword evidence="3" id="KW-1185">Reference proteome</keyword>
<sequence>MQFLPHLHKLDRGTRAYSVPANSDPTGRPTKFQPYLASNNLSGPPNSPLTRSAIQDALNKISARTRTPLPSLVLSFAVLHEITAVVPLFGFFFGAKYLGVGEQVASSAREGKNTPNPDPAAIETTSSNRKRAGFLHAKMGEYLEEGEKWAGRVGRRYGWWGYEKGAPADSVPKSELEGRLAGDVANAVAAYALTKAILPLRVGLSLYLSPVLSRGLIEPGRRFVMRMSSRLVRKRPSP</sequence>
<dbReference type="Pfam" id="PF10306">
    <property type="entry name" value="FLILHELTA"/>
    <property type="match status" value="1"/>
</dbReference>
<accession>A0A0C3LDX1</accession>
<evidence type="ECO:0000313" key="3">
    <source>
        <dbReference type="Proteomes" id="UP000054248"/>
    </source>
</evidence>
<evidence type="ECO:0000256" key="1">
    <source>
        <dbReference type="SAM" id="MobiDB-lite"/>
    </source>
</evidence>
<dbReference type="Proteomes" id="UP000054248">
    <property type="component" value="Unassembled WGS sequence"/>
</dbReference>
<reference evidence="3" key="2">
    <citation type="submission" date="2015-01" db="EMBL/GenBank/DDBJ databases">
        <title>Evolutionary Origins and Diversification of the Mycorrhizal Mutualists.</title>
        <authorList>
            <consortium name="DOE Joint Genome Institute"/>
            <consortium name="Mycorrhizal Genomics Consortium"/>
            <person name="Kohler A."/>
            <person name="Kuo A."/>
            <person name="Nagy L.G."/>
            <person name="Floudas D."/>
            <person name="Copeland A."/>
            <person name="Barry K.W."/>
            <person name="Cichocki N."/>
            <person name="Veneault-Fourrey C."/>
            <person name="LaButti K."/>
            <person name="Lindquist E.A."/>
            <person name="Lipzen A."/>
            <person name="Lundell T."/>
            <person name="Morin E."/>
            <person name="Murat C."/>
            <person name="Riley R."/>
            <person name="Ohm R."/>
            <person name="Sun H."/>
            <person name="Tunlid A."/>
            <person name="Henrissat B."/>
            <person name="Grigoriev I.V."/>
            <person name="Hibbett D.S."/>
            <person name="Martin F."/>
        </authorList>
    </citation>
    <scope>NUCLEOTIDE SEQUENCE [LARGE SCALE GENOMIC DNA]</scope>
    <source>
        <strain evidence="3">MUT 4182</strain>
    </source>
</reference>
<dbReference type="STRING" id="1051891.A0A0C3LDX1"/>
<feature type="compositionally biased region" description="Polar residues" evidence="1">
    <location>
        <begin position="36"/>
        <end position="47"/>
    </location>
</feature>
<dbReference type="InterPro" id="IPR018811">
    <property type="entry name" value="MRX11"/>
</dbReference>
<proteinExistence type="predicted"/>
<dbReference type="PANTHER" id="PTHR28002:SF1">
    <property type="entry name" value="MIOREX COMPLEX COMPONENT 11"/>
    <property type="match status" value="1"/>
</dbReference>
<name>A0A0C3LDX1_9AGAM</name>
<protein>
    <submittedName>
        <fullName evidence="2">Uncharacterized protein</fullName>
    </submittedName>
</protein>
<dbReference type="HOGENOM" id="CLU_106792_0_0_1"/>